<protein>
    <recommendedName>
        <fullName evidence="1">VOC domain-containing protein</fullName>
    </recommendedName>
</protein>
<gene>
    <name evidence="2" type="ordered locus">PSMK_27800</name>
</gene>
<dbReference type="Proteomes" id="UP000007881">
    <property type="component" value="Chromosome"/>
</dbReference>
<dbReference type="RefSeq" id="WP_014438149.1">
    <property type="nucleotide sequence ID" value="NC_017080.1"/>
</dbReference>
<reference evidence="2 3" key="1">
    <citation type="submission" date="2012-02" db="EMBL/GenBank/DDBJ databases">
        <title>Complete genome sequence of Phycisphaera mikurensis NBRC 102666.</title>
        <authorList>
            <person name="Ankai A."/>
            <person name="Hosoyama A."/>
            <person name="Terui Y."/>
            <person name="Sekine M."/>
            <person name="Fukai R."/>
            <person name="Kato Y."/>
            <person name="Nakamura S."/>
            <person name="Yamada-Narita S."/>
            <person name="Kawakoshi A."/>
            <person name="Fukunaga Y."/>
            <person name="Yamazaki S."/>
            <person name="Fujita N."/>
        </authorList>
    </citation>
    <scope>NUCLEOTIDE SEQUENCE [LARGE SCALE GENOMIC DNA]</scope>
    <source>
        <strain evidence="3">NBRC 102666 / KCTC 22515 / FYK2301M01</strain>
    </source>
</reference>
<dbReference type="InterPro" id="IPR052537">
    <property type="entry name" value="Extradiol_RC_dioxygenase"/>
</dbReference>
<name>I0II51_PHYMF</name>
<dbReference type="PATRIC" id="fig|1142394.8.peg.2876"/>
<dbReference type="InterPro" id="IPR029068">
    <property type="entry name" value="Glyas_Bleomycin-R_OHBP_Dase"/>
</dbReference>
<dbReference type="STRING" id="1142394.PSMK_27800"/>
<dbReference type="PANTHER" id="PTHR36110:SF4">
    <property type="entry name" value="RING-CLEAVING DIOXYGENASE MHQA-RELATED"/>
    <property type="match status" value="1"/>
</dbReference>
<sequence>MSLPILGLHHVTAIAGSPPVNDAFWTGVLGMRRVKQTINFDDPGTYHLYFGDRIGRPGSLWTTFPHPAARPRQPGAPEVALTSLAVPGGSLRRWRTRLEEAGCGVTEHEGRLRFQDPDGTDLEIAEGDLPPAYEGVGDDGVRCLESVTLRSLRPDATGRFLTEAFGFTRQSDDLYVCGDGAASRRVRALGGAGVAHPRLGAGSVHHVAFRLADDETQAEALQRLPGFGVRPTPVQDRQYFHSIYFREPGGVLFELATDAPGFATDEDAGALGQKLQLPPWLEPQRARIEADLVPLGGTDRAPARSQGGAA</sequence>
<accession>I0II51</accession>
<dbReference type="EMBL" id="AP012338">
    <property type="protein sequence ID" value="BAM04939.1"/>
    <property type="molecule type" value="Genomic_DNA"/>
</dbReference>
<dbReference type="Pfam" id="PF00903">
    <property type="entry name" value="Glyoxalase"/>
    <property type="match status" value="1"/>
</dbReference>
<dbReference type="PANTHER" id="PTHR36110">
    <property type="entry name" value="RING-CLEAVING DIOXYGENASE MHQE-RELATED"/>
    <property type="match status" value="1"/>
</dbReference>
<dbReference type="SUPFAM" id="SSF54593">
    <property type="entry name" value="Glyoxalase/Bleomycin resistance protein/Dihydroxybiphenyl dioxygenase"/>
    <property type="match status" value="1"/>
</dbReference>
<dbReference type="InterPro" id="IPR037523">
    <property type="entry name" value="VOC_core"/>
</dbReference>
<dbReference type="InterPro" id="IPR004360">
    <property type="entry name" value="Glyas_Fos-R_dOase_dom"/>
</dbReference>
<evidence type="ECO:0000313" key="3">
    <source>
        <dbReference type="Proteomes" id="UP000007881"/>
    </source>
</evidence>
<dbReference type="HOGENOM" id="CLU_057821_0_0_0"/>
<dbReference type="eggNOG" id="COG0346">
    <property type="taxonomic scope" value="Bacteria"/>
</dbReference>
<feature type="domain" description="VOC" evidence="1">
    <location>
        <begin position="143"/>
        <end position="258"/>
    </location>
</feature>
<dbReference type="PROSITE" id="PS51819">
    <property type="entry name" value="VOC"/>
    <property type="match status" value="2"/>
</dbReference>
<dbReference type="AlphaFoldDB" id="I0II51"/>
<evidence type="ECO:0000313" key="2">
    <source>
        <dbReference type="EMBL" id="BAM04939.1"/>
    </source>
</evidence>
<evidence type="ECO:0000259" key="1">
    <source>
        <dbReference type="PROSITE" id="PS51819"/>
    </source>
</evidence>
<dbReference type="KEGG" id="phm:PSMK_27800"/>
<proteinExistence type="predicted"/>
<dbReference type="OrthoDB" id="9785698at2"/>
<feature type="domain" description="VOC" evidence="1">
    <location>
        <begin position="7"/>
        <end position="127"/>
    </location>
</feature>
<dbReference type="Gene3D" id="3.10.180.10">
    <property type="entry name" value="2,3-Dihydroxybiphenyl 1,2-Dioxygenase, domain 1"/>
    <property type="match status" value="2"/>
</dbReference>
<keyword evidence="3" id="KW-1185">Reference proteome</keyword>
<organism evidence="2 3">
    <name type="scientific">Phycisphaera mikurensis (strain NBRC 102666 / KCTC 22515 / FYK2301M01)</name>
    <dbReference type="NCBI Taxonomy" id="1142394"/>
    <lineage>
        <taxon>Bacteria</taxon>
        <taxon>Pseudomonadati</taxon>
        <taxon>Planctomycetota</taxon>
        <taxon>Phycisphaerae</taxon>
        <taxon>Phycisphaerales</taxon>
        <taxon>Phycisphaeraceae</taxon>
        <taxon>Phycisphaera</taxon>
    </lineage>
</organism>